<sequence>MAAKTNYEDQDLNKDLENLSLSEKRNNRQHVEIPVKKLLHYVSYDRCNEKPNGIFFPYPDTAANLGEPLKQRPLKLYSVATADPPELIIKFLNIKDKVKISLKGSVIFHGEISVTLNDFNPHDVFEIDFELNDDTMDMGLNRIENIRIGTFNIRKHDDIVALSKAIQYFDLIVLLEVSQSNINIKGLERHLWKLENNSQHCLYYKLESSYDGEKEKCVYFYNTRYFIAMKPNYDEGKIENLQGHFKFTPFIVLFQTKFCLLEEFIFIPLHITTESGKTFSELNKLNDVVSILENETQKNFIIGGDLNLGTAFMKKEKIHYFLGKIKEWRWEPCVMSSDMLYTKPNSRTYYDRFERTFLV</sequence>
<dbReference type="SUPFAM" id="SSF56219">
    <property type="entry name" value="DNase I-like"/>
    <property type="match status" value="1"/>
</dbReference>
<dbReference type="PANTHER" id="PTHR11371:SF31">
    <property type="entry name" value="EXTRACELLULAR NUCLEASE"/>
    <property type="match status" value="1"/>
</dbReference>
<gene>
    <name evidence="1" type="ORF">DGYR_LOCUS2908</name>
</gene>
<dbReference type="EMBL" id="CAJFCJ010000005">
    <property type="protein sequence ID" value="CAD5114015.1"/>
    <property type="molecule type" value="Genomic_DNA"/>
</dbReference>
<accession>A0A7I8VEA6</accession>
<dbReference type="PANTHER" id="PTHR11371">
    <property type="entry name" value="DEOXYRIBONUCLEASE"/>
    <property type="match status" value="1"/>
</dbReference>
<proteinExistence type="predicted"/>
<dbReference type="InterPro" id="IPR036691">
    <property type="entry name" value="Endo/exonu/phosph_ase_sf"/>
</dbReference>
<evidence type="ECO:0000313" key="1">
    <source>
        <dbReference type="EMBL" id="CAD5114015.1"/>
    </source>
</evidence>
<comment type="caution">
    <text evidence="1">The sequence shown here is derived from an EMBL/GenBank/DDBJ whole genome shotgun (WGS) entry which is preliminary data.</text>
</comment>
<reference evidence="1 2" key="1">
    <citation type="submission" date="2020-08" db="EMBL/GenBank/DDBJ databases">
        <authorList>
            <person name="Hejnol A."/>
        </authorList>
    </citation>
    <scope>NUCLEOTIDE SEQUENCE [LARGE SCALE GENOMIC DNA]</scope>
</reference>
<dbReference type="GO" id="GO:0005634">
    <property type="term" value="C:nucleus"/>
    <property type="evidence" value="ECO:0007669"/>
    <property type="project" value="TreeGrafter"/>
</dbReference>
<protein>
    <submittedName>
        <fullName evidence="1">DgyrCDS3177</fullName>
    </submittedName>
</protein>
<dbReference type="OrthoDB" id="10061407at2759"/>
<dbReference type="GO" id="GO:0003677">
    <property type="term" value="F:DNA binding"/>
    <property type="evidence" value="ECO:0007669"/>
    <property type="project" value="TreeGrafter"/>
</dbReference>
<evidence type="ECO:0000313" key="2">
    <source>
        <dbReference type="Proteomes" id="UP000549394"/>
    </source>
</evidence>
<organism evidence="1 2">
    <name type="scientific">Dimorphilus gyrociliatus</name>
    <dbReference type="NCBI Taxonomy" id="2664684"/>
    <lineage>
        <taxon>Eukaryota</taxon>
        <taxon>Metazoa</taxon>
        <taxon>Spiralia</taxon>
        <taxon>Lophotrochozoa</taxon>
        <taxon>Annelida</taxon>
        <taxon>Polychaeta</taxon>
        <taxon>Polychaeta incertae sedis</taxon>
        <taxon>Dinophilidae</taxon>
        <taxon>Dimorphilus</taxon>
    </lineage>
</organism>
<keyword evidence="2" id="KW-1185">Reference proteome</keyword>
<dbReference type="GO" id="GO:0004530">
    <property type="term" value="F:deoxyribonuclease I activity"/>
    <property type="evidence" value="ECO:0007669"/>
    <property type="project" value="TreeGrafter"/>
</dbReference>
<name>A0A7I8VEA6_9ANNE</name>
<dbReference type="Gene3D" id="3.60.10.10">
    <property type="entry name" value="Endonuclease/exonuclease/phosphatase"/>
    <property type="match status" value="1"/>
</dbReference>
<dbReference type="AlphaFoldDB" id="A0A7I8VEA6"/>
<dbReference type="GO" id="GO:0006308">
    <property type="term" value="P:DNA catabolic process"/>
    <property type="evidence" value="ECO:0007669"/>
    <property type="project" value="TreeGrafter"/>
</dbReference>
<dbReference type="Proteomes" id="UP000549394">
    <property type="component" value="Unassembled WGS sequence"/>
</dbReference>